<dbReference type="Proteomes" id="UP001176941">
    <property type="component" value="Chromosome 9"/>
</dbReference>
<feature type="compositionally biased region" description="Pro residues" evidence="1">
    <location>
        <begin position="113"/>
        <end position="131"/>
    </location>
</feature>
<gene>
    <name evidence="2" type="ORF">MRATA1EN1_LOCUS28963</name>
</gene>
<keyword evidence="3" id="KW-1185">Reference proteome</keyword>
<evidence type="ECO:0000313" key="2">
    <source>
        <dbReference type="EMBL" id="CAI9180001.1"/>
    </source>
</evidence>
<proteinExistence type="predicted"/>
<protein>
    <submittedName>
        <fullName evidence="2">Uncharacterized protein</fullName>
    </submittedName>
</protein>
<name>A0ABN9A6I1_RANTA</name>
<organism evidence="2 3">
    <name type="scientific">Rangifer tarandus platyrhynchus</name>
    <name type="common">Svalbard reindeer</name>
    <dbReference type="NCBI Taxonomy" id="3082113"/>
    <lineage>
        <taxon>Eukaryota</taxon>
        <taxon>Metazoa</taxon>
        <taxon>Chordata</taxon>
        <taxon>Craniata</taxon>
        <taxon>Vertebrata</taxon>
        <taxon>Euteleostomi</taxon>
        <taxon>Mammalia</taxon>
        <taxon>Eutheria</taxon>
        <taxon>Laurasiatheria</taxon>
        <taxon>Artiodactyla</taxon>
        <taxon>Ruminantia</taxon>
        <taxon>Pecora</taxon>
        <taxon>Cervidae</taxon>
        <taxon>Odocoileinae</taxon>
        <taxon>Rangifer</taxon>
    </lineage>
</organism>
<feature type="region of interest" description="Disordered" evidence="1">
    <location>
        <begin position="1"/>
        <end position="134"/>
    </location>
</feature>
<feature type="compositionally biased region" description="Low complexity" evidence="1">
    <location>
        <begin position="89"/>
        <end position="112"/>
    </location>
</feature>
<evidence type="ECO:0000256" key="1">
    <source>
        <dbReference type="SAM" id="MobiDB-lite"/>
    </source>
</evidence>
<accession>A0ABN9A6I1</accession>
<sequence>MASPPPLPLVLTDRAAGDRDIGFNGEGVTPAGDRHGAGPPGAHPPGEVYTPALPGAFRQQADVDQVGAPRRGAGRRRAGLQGGAGGEPGAQRGQAPAGTAGQGLQRQAGPQLSPGPEPLPQPLPHGVPAPPGVWQLIPSAELGCTVSP</sequence>
<evidence type="ECO:0000313" key="3">
    <source>
        <dbReference type="Proteomes" id="UP001176941"/>
    </source>
</evidence>
<reference evidence="2" key="1">
    <citation type="submission" date="2023-04" db="EMBL/GenBank/DDBJ databases">
        <authorList>
            <consortium name="ELIXIR-Norway"/>
        </authorList>
    </citation>
    <scope>NUCLEOTIDE SEQUENCE [LARGE SCALE GENOMIC DNA]</scope>
</reference>
<dbReference type="EMBL" id="OX459945">
    <property type="protein sequence ID" value="CAI9180001.1"/>
    <property type="molecule type" value="Genomic_DNA"/>
</dbReference>